<dbReference type="SUPFAM" id="SSF55008">
    <property type="entry name" value="HMA, heavy metal-associated domain"/>
    <property type="match status" value="1"/>
</dbReference>
<dbReference type="KEGG" id="pda:120111109"/>
<dbReference type="GO" id="GO:1900150">
    <property type="term" value="P:regulation of defense response to fungus"/>
    <property type="evidence" value="ECO:0007669"/>
    <property type="project" value="InterPro"/>
</dbReference>
<keyword evidence="3" id="KW-1185">Reference proteome</keyword>
<dbReference type="Proteomes" id="UP000228380">
    <property type="component" value="Chromosome 6"/>
</dbReference>
<name>A0A8B8J586_PHODC</name>
<proteinExistence type="predicted"/>
<dbReference type="AlphaFoldDB" id="A0A8B8J586"/>
<dbReference type="PANTHER" id="PTHR47488">
    <property type="entry name" value="HEAVY METAL TRANSPORT/DETOXIFICATION SUPERFAMILY PROTEIN"/>
    <property type="match status" value="1"/>
</dbReference>
<dbReference type="PROSITE" id="PS50846">
    <property type="entry name" value="HMA_2"/>
    <property type="match status" value="1"/>
</dbReference>
<reference evidence="4 5" key="2">
    <citation type="submission" date="2025-04" db="UniProtKB">
        <authorList>
            <consortium name="RefSeq"/>
        </authorList>
    </citation>
    <scope>IDENTIFICATION</scope>
    <source>
        <tissue evidence="4 5">Young leaves</tissue>
    </source>
</reference>
<evidence type="ECO:0000313" key="5">
    <source>
        <dbReference type="RefSeq" id="XP_038983515.1"/>
    </source>
</evidence>
<evidence type="ECO:0000256" key="1">
    <source>
        <dbReference type="SAM" id="MobiDB-lite"/>
    </source>
</evidence>
<dbReference type="PRINTS" id="PR01217">
    <property type="entry name" value="PRICHEXTENSN"/>
</dbReference>
<dbReference type="GeneID" id="103707573"/>
<dbReference type="RefSeq" id="XP_038983515.1">
    <property type="nucleotide sequence ID" value="XM_039127587.1"/>
</dbReference>
<evidence type="ECO:0000259" key="2">
    <source>
        <dbReference type="PROSITE" id="PS50846"/>
    </source>
</evidence>
<dbReference type="OrthoDB" id="785270at2759"/>
<protein>
    <submittedName>
        <fullName evidence="4 5">Protein PYRICULARIA ORYZAE RESISTANCE 21-like</fullName>
    </submittedName>
</protein>
<dbReference type="KEGG" id="pda:103707573"/>
<evidence type="ECO:0000313" key="4">
    <source>
        <dbReference type="RefSeq" id="XP_026660641.1"/>
    </source>
</evidence>
<feature type="compositionally biased region" description="Basic and acidic residues" evidence="1">
    <location>
        <begin position="79"/>
        <end position="118"/>
    </location>
</feature>
<organism evidence="3 4">
    <name type="scientific">Phoenix dactylifera</name>
    <name type="common">Date palm</name>
    <dbReference type="NCBI Taxonomy" id="42345"/>
    <lineage>
        <taxon>Eukaryota</taxon>
        <taxon>Viridiplantae</taxon>
        <taxon>Streptophyta</taxon>
        <taxon>Embryophyta</taxon>
        <taxon>Tracheophyta</taxon>
        <taxon>Spermatophyta</taxon>
        <taxon>Magnoliopsida</taxon>
        <taxon>Liliopsida</taxon>
        <taxon>Arecaceae</taxon>
        <taxon>Coryphoideae</taxon>
        <taxon>Phoeniceae</taxon>
        <taxon>Phoenix</taxon>
    </lineage>
</organism>
<dbReference type="InterPro" id="IPR006121">
    <property type="entry name" value="HMA_dom"/>
</dbReference>
<dbReference type="RefSeq" id="XP_026660641.1">
    <property type="nucleotide sequence ID" value="XM_026804840.2"/>
</dbReference>
<dbReference type="GO" id="GO:0046872">
    <property type="term" value="F:metal ion binding"/>
    <property type="evidence" value="ECO:0007669"/>
    <property type="project" value="InterPro"/>
</dbReference>
<reference evidence="3" key="1">
    <citation type="journal article" date="2019" name="Nat. Commun.">
        <title>Genome-wide association mapping of date palm fruit traits.</title>
        <authorList>
            <person name="Hazzouri K.M."/>
            <person name="Gros-Balthazard M."/>
            <person name="Flowers J.M."/>
            <person name="Copetti D."/>
            <person name="Lemansour A."/>
            <person name="Lebrun M."/>
            <person name="Masmoudi K."/>
            <person name="Ferrand S."/>
            <person name="Dhar M.I."/>
            <person name="Fresquez Z.A."/>
            <person name="Rosas U."/>
            <person name="Zhang J."/>
            <person name="Talag J."/>
            <person name="Lee S."/>
            <person name="Kudrna D."/>
            <person name="Powell R.F."/>
            <person name="Leitch I.J."/>
            <person name="Krueger R.R."/>
            <person name="Wing R.A."/>
            <person name="Amiri K.M.A."/>
            <person name="Purugganan M.D."/>
        </authorList>
    </citation>
    <scope>NUCLEOTIDE SEQUENCE [LARGE SCALE GENOMIC DNA]</scope>
    <source>
        <strain evidence="3">cv. Khalas</strain>
    </source>
</reference>
<sequence>MAGKISTLVLKVDLECHRCYKKIRKTICQLQDRENIKTISYDEKNNTVTISGPFDPQKLSKKLRCKACKVIKDIQIIEIKEKPKDPPKDSKPAEPAPAEKEKPKPPKSEPEPKPKPKADAPPSEPAPKPKADPPAAKPDPPKTEPAQPKGEPKPPKPEPVTVGPVPGQPPVWPACCGAPYYEGYYGGCRCWSCGRVYGWVANGPPMAHGGPSYEGNKPCYFFCEEDPSTSCTIM</sequence>
<accession>A0A8B8J586</accession>
<gene>
    <name evidence="4" type="primary">LOC103707573</name>
    <name evidence="5" type="synonym">LOC120111109</name>
</gene>
<feature type="domain" description="HMA" evidence="2">
    <location>
        <begin position="5"/>
        <end position="75"/>
    </location>
</feature>
<dbReference type="PANTHER" id="PTHR47488:SF7">
    <property type="entry name" value="HEAVY METAL TRANSPORT_DETOXIFICATION SUPERFAMILY PROTEIN"/>
    <property type="match status" value="1"/>
</dbReference>
<feature type="region of interest" description="Disordered" evidence="1">
    <location>
        <begin position="79"/>
        <end position="165"/>
    </location>
</feature>
<dbReference type="Gene3D" id="3.30.70.100">
    <property type="match status" value="1"/>
</dbReference>
<dbReference type="InterPro" id="IPR036163">
    <property type="entry name" value="HMA_dom_sf"/>
</dbReference>
<dbReference type="InterPro" id="IPR044169">
    <property type="entry name" value="PI21"/>
</dbReference>
<evidence type="ECO:0000313" key="3">
    <source>
        <dbReference type="Proteomes" id="UP000228380"/>
    </source>
</evidence>